<dbReference type="PANTHER" id="PTHR43539">
    <property type="entry name" value="FLAVIN-BINDING MONOOXYGENASE-LIKE PROTEIN (AFU_ORTHOLOGUE AFUA_4G09220)"/>
    <property type="match status" value="1"/>
</dbReference>
<proteinExistence type="predicted"/>
<evidence type="ECO:0000259" key="2">
    <source>
        <dbReference type="Pfam" id="PF13454"/>
    </source>
</evidence>
<protein>
    <submittedName>
        <fullName evidence="3">NAD(P)/FAD-dependent oxidoreductase</fullName>
    </submittedName>
</protein>
<keyword evidence="4" id="KW-1185">Reference proteome</keyword>
<organism evidence="3 4">
    <name type="scientific">Ureibacillus thermophilus</name>
    <dbReference type="NCBI Taxonomy" id="367743"/>
    <lineage>
        <taxon>Bacteria</taxon>
        <taxon>Bacillati</taxon>
        <taxon>Bacillota</taxon>
        <taxon>Bacilli</taxon>
        <taxon>Bacillales</taxon>
        <taxon>Caryophanaceae</taxon>
        <taxon>Ureibacillus</taxon>
    </lineage>
</organism>
<dbReference type="AlphaFoldDB" id="A0A4V1A355"/>
<accession>A0A4V1A355</accession>
<evidence type="ECO:0000256" key="1">
    <source>
        <dbReference type="ARBA" id="ARBA00023002"/>
    </source>
</evidence>
<dbReference type="PRINTS" id="PR00368">
    <property type="entry name" value="FADPNR"/>
</dbReference>
<dbReference type="SUPFAM" id="SSF51905">
    <property type="entry name" value="FAD/NAD(P)-binding domain"/>
    <property type="match status" value="1"/>
</dbReference>
<dbReference type="KEGG" id="uth:DKZ56_09440"/>
<reference evidence="3 4" key="1">
    <citation type="submission" date="2019-02" db="EMBL/GenBank/DDBJ databases">
        <title>Ureibacillus thermophilus.</title>
        <authorList>
            <person name="Sunny J.S."/>
            <person name="Natarajan A."/>
            <person name="Saleena L.M."/>
        </authorList>
    </citation>
    <scope>NUCLEOTIDE SEQUENCE [LARGE SCALE GENOMIC DNA]</scope>
    <source>
        <strain evidence="3 4">LM102</strain>
    </source>
</reference>
<dbReference type="InterPro" id="IPR036188">
    <property type="entry name" value="FAD/NAD-bd_sf"/>
</dbReference>
<dbReference type="InterPro" id="IPR038732">
    <property type="entry name" value="HpyO/CreE_NAD-binding"/>
</dbReference>
<sequence>MSLLQLNKQVLSDLSSISLSKKEWVKPKLTKEGHVYDVVIVGGGQSGLGTAFGLMRERITNFLVIDENPEGFEGPWITYARMYTLRTPKELPSIDLGVPSLTFKSWYIAKNGAEAWEKLDKIPRTDWMEYLKWYRNVLKIPVKNEVKLDLIEPTDEGYHKLHVIEKGEQKVILARKVVLATGIQGGGEWHVPAFIKELPKHLYAHTSEQIDFQQLKGKRIGILGGGASAFDNANYALLHGAKAAHVFIRRKQMQRINPIRHLEHSGIIERFHTLSDIEKYAVISHFFKYNQPPTNDTFQRAASFPGFALFTDSPWLSVEPTINGVKVVTPHDEYEYDFLIISTGLISDPSLRPELRLIHKSIATWGDVIKAPDEIRNPLVDRHPYLTPEFEFVPLDKDGQNRVRGIFAFNYSALVSCGLSASALSGIRFAIPKLVKGIADELFVEDKAFILKEFYEYQEEEFIADLPSSSTPVA</sequence>
<feature type="domain" description="FAD-dependent urate hydroxylase HpyO/Asp monooxygenase CreE-like FAD/NAD(P)-binding" evidence="2">
    <location>
        <begin position="39"/>
        <end position="183"/>
    </location>
</feature>
<dbReference type="RefSeq" id="WP_208649762.1">
    <property type="nucleotide sequence ID" value="NZ_CP036528.1"/>
</dbReference>
<dbReference type="InterPro" id="IPR050982">
    <property type="entry name" value="Auxin_biosynth/cation_transpt"/>
</dbReference>
<dbReference type="Gene3D" id="3.50.50.60">
    <property type="entry name" value="FAD/NAD(P)-binding domain"/>
    <property type="match status" value="1"/>
</dbReference>
<dbReference type="Proteomes" id="UP000291151">
    <property type="component" value="Chromosome"/>
</dbReference>
<dbReference type="GO" id="GO:0050660">
    <property type="term" value="F:flavin adenine dinucleotide binding"/>
    <property type="evidence" value="ECO:0007669"/>
    <property type="project" value="TreeGrafter"/>
</dbReference>
<evidence type="ECO:0000313" key="4">
    <source>
        <dbReference type="Proteomes" id="UP000291151"/>
    </source>
</evidence>
<dbReference type="EMBL" id="CP036528">
    <property type="protein sequence ID" value="QBK26070.1"/>
    <property type="molecule type" value="Genomic_DNA"/>
</dbReference>
<evidence type="ECO:0000313" key="3">
    <source>
        <dbReference type="EMBL" id="QBK26070.1"/>
    </source>
</evidence>
<name>A0A4V1A355_9BACL</name>
<dbReference type="Pfam" id="PF13454">
    <property type="entry name" value="NAD_binding_9"/>
    <property type="match status" value="1"/>
</dbReference>
<keyword evidence="1" id="KW-0560">Oxidoreductase</keyword>
<gene>
    <name evidence="3" type="ORF">DKZ56_09440</name>
</gene>
<dbReference type="GO" id="GO:0004497">
    <property type="term" value="F:monooxygenase activity"/>
    <property type="evidence" value="ECO:0007669"/>
    <property type="project" value="TreeGrafter"/>
</dbReference>
<dbReference type="PANTHER" id="PTHR43539:SF91">
    <property type="entry name" value="FAD-DEPENDENT URATE HYDROXYLASE"/>
    <property type="match status" value="1"/>
</dbReference>